<dbReference type="PANTHER" id="PTHR43483">
    <property type="entry name" value="MEMBRANE TRANSPORTER PROTEIN HI_0806-RELATED"/>
    <property type="match status" value="1"/>
</dbReference>
<evidence type="ECO:0000256" key="4">
    <source>
        <dbReference type="ARBA" id="ARBA00023136"/>
    </source>
</evidence>
<organism evidence="6 7">
    <name type="scientific">Enterococcus faecalis TX4248</name>
    <dbReference type="NCBI Taxonomy" id="749495"/>
    <lineage>
        <taxon>Bacteria</taxon>
        <taxon>Bacillati</taxon>
        <taxon>Bacillota</taxon>
        <taxon>Bacilli</taxon>
        <taxon>Lactobacillales</taxon>
        <taxon>Enterococcaceae</taxon>
        <taxon>Enterococcus</taxon>
    </lineage>
</organism>
<feature type="transmembrane region" description="Helical" evidence="5">
    <location>
        <begin position="88"/>
        <end position="121"/>
    </location>
</feature>
<protein>
    <recommendedName>
        <fullName evidence="5">Probable membrane transporter protein</fullName>
    </recommendedName>
</protein>
<evidence type="ECO:0000256" key="5">
    <source>
        <dbReference type="RuleBase" id="RU363041"/>
    </source>
</evidence>
<keyword evidence="3 5" id="KW-1133">Transmembrane helix</keyword>
<dbReference type="RefSeq" id="WP_002381227.1">
    <property type="nucleotide sequence ID" value="NZ_GL454414.1"/>
</dbReference>
<dbReference type="Proteomes" id="UP000004846">
    <property type="component" value="Unassembled WGS sequence"/>
</dbReference>
<name>A0A125W9V1_ENTFL</name>
<dbReference type="PANTHER" id="PTHR43483:SF3">
    <property type="entry name" value="MEMBRANE TRANSPORTER PROTEIN HI_0806-RELATED"/>
    <property type="match status" value="1"/>
</dbReference>
<evidence type="ECO:0000313" key="7">
    <source>
        <dbReference type="Proteomes" id="UP000004846"/>
    </source>
</evidence>
<evidence type="ECO:0000256" key="1">
    <source>
        <dbReference type="ARBA" id="ARBA00004141"/>
    </source>
</evidence>
<sequence>MIRNILLALIVAINLYFIIYFLRDLFKNKQNFKEEPGDMRLLPFTSFITFFLSTFGVSDFAIGTVLYPKLKWVSMKKLPGTLNTQCVVPVAVMALSYITAINVGIKTLAVCIICQIIGAYLGPRFVVKLPEKTIKLFVGIGLVIAAFLIFMGQMNWIPSNGTASELYGGKLILAGFLLFVYGALNNIGIGSYALTMVTVYLLGLNPVAAFPIMMGACTFSVPIGSVQFIKFDEYSRKITLFTSTFGVLGVLVAVFLVKSLDTYILKWIVILVLLYSAYTMLSSQLKKATATN</sequence>
<dbReference type="HOGENOM" id="CLU_040170_0_0_9"/>
<feature type="transmembrane region" description="Helical" evidence="5">
    <location>
        <begin position="238"/>
        <end position="257"/>
    </location>
</feature>
<feature type="transmembrane region" description="Helical" evidence="5">
    <location>
        <begin position="171"/>
        <end position="202"/>
    </location>
</feature>
<dbReference type="InterPro" id="IPR002781">
    <property type="entry name" value="TM_pro_TauE-like"/>
</dbReference>
<comment type="subcellular location">
    <subcellularLocation>
        <location evidence="5">Cell membrane</location>
        <topology evidence="5">Multi-pass membrane protein</topology>
    </subcellularLocation>
    <subcellularLocation>
        <location evidence="1">Membrane</location>
        <topology evidence="1">Multi-pass membrane protein</topology>
    </subcellularLocation>
</comment>
<gene>
    <name evidence="6" type="ORF">HMPREF9498_00372</name>
</gene>
<feature type="transmembrane region" description="Helical" evidence="5">
    <location>
        <begin position="42"/>
        <end position="67"/>
    </location>
</feature>
<accession>A0A125W9V1</accession>
<dbReference type="EMBL" id="AEBR01000008">
    <property type="protein sequence ID" value="EFM84027.1"/>
    <property type="molecule type" value="Genomic_DNA"/>
</dbReference>
<evidence type="ECO:0000256" key="3">
    <source>
        <dbReference type="ARBA" id="ARBA00022989"/>
    </source>
</evidence>
<feature type="transmembrane region" description="Helical" evidence="5">
    <location>
        <begin position="133"/>
        <end position="151"/>
    </location>
</feature>
<feature type="transmembrane region" description="Helical" evidence="5">
    <location>
        <begin position="208"/>
        <end position="226"/>
    </location>
</feature>
<proteinExistence type="inferred from homology"/>
<feature type="transmembrane region" description="Helical" evidence="5">
    <location>
        <begin position="263"/>
        <end position="281"/>
    </location>
</feature>
<dbReference type="AlphaFoldDB" id="A0A125W9V1"/>
<evidence type="ECO:0000256" key="2">
    <source>
        <dbReference type="ARBA" id="ARBA00022692"/>
    </source>
</evidence>
<keyword evidence="4 5" id="KW-0472">Membrane</keyword>
<evidence type="ECO:0000313" key="6">
    <source>
        <dbReference type="EMBL" id="EFM84027.1"/>
    </source>
</evidence>
<feature type="transmembrane region" description="Helical" evidence="5">
    <location>
        <begin position="5"/>
        <end position="22"/>
    </location>
</feature>
<comment type="caution">
    <text evidence="6">The sequence shown here is derived from an EMBL/GenBank/DDBJ whole genome shotgun (WGS) entry which is preliminary data.</text>
</comment>
<comment type="similarity">
    <text evidence="5">Belongs to the 4-toluene sulfonate uptake permease (TSUP) (TC 2.A.102) family.</text>
</comment>
<dbReference type="GO" id="GO:0005886">
    <property type="term" value="C:plasma membrane"/>
    <property type="evidence" value="ECO:0007669"/>
    <property type="project" value="UniProtKB-SubCell"/>
</dbReference>
<dbReference type="Pfam" id="PF01925">
    <property type="entry name" value="TauE"/>
    <property type="match status" value="2"/>
</dbReference>
<keyword evidence="5" id="KW-1003">Cell membrane</keyword>
<reference evidence="6 7" key="1">
    <citation type="submission" date="2010-07" db="EMBL/GenBank/DDBJ databases">
        <authorList>
            <person name="Sid Ahmed O."/>
        </authorList>
    </citation>
    <scope>NUCLEOTIDE SEQUENCE [LARGE SCALE GENOMIC DNA]</scope>
    <source>
        <strain evidence="6 7">TX4248</strain>
    </source>
</reference>
<keyword evidence="2 5" id="KW-0812">Transmembrane</keyword>